<dbReference type="RefSeq" id="WP_099246421.1">
    <property type="nucleotide sequence ID" value="NZ_FXXP01000002.1"/>
</dbReference>
<evidence type="ECO:0000256" key="1">
    <source>
        <dbReference type="SAM" id="Phobius"/>
    </source>
</evidence>
<accession>A0A238JDV0</accession>
<gene>
    <name evidence="2" type="ORF">TRP8649_02935</name>
</gene>
<dbReference type="InterPro" id="IPR047784">
    <property type="entry name" value="TrgA"/>
</dbReference>
<dbReference type="AlphaFoldDB" id="A0A238JDV0"/>
<reference evidence="3" key="1">
    <citation type="submission" date="2017-05" db="EMBL/GenBank/DDBJ databases">
        <authorList>
            <person name="Rodrigo-Torres L."/>
            <person name="Arahal R. D."/>
            <person name="Lucena T."/>
        </authorList>
    </citation>
    <scope>NUCLEOTIDE SEQUENCE [LARGE SCALE GENOMIC DNA]</scope>
    <source>
        <strain evidence="3">CECT 8649</strain>
    </source>
</reference>
<name>A0A238JDV0_9RHOB</name>
<feature type="transmembrane region" description="Helical" evidence="1">
    <location>
        <begin position="37"/>
        <end position="53"/>
    </location>
</feature>
<feature type="transmembrane region" description="Helical" evidence="1">
    <location>
        <begin position="118"/>
        <end position="137"/>
    </location>
</feature>
<dbReference type="OrthoDB" id="7869508at2"/>
<dbReference type="NCBIfam" id="NF033773">
    <property type="entry name" value="tellur_TrgA"/>
    <property type="match status" value="1"/>
</dbReference>
<sequence length="146" mass="15551">MPTAAKLFSGICLAVLGYIVSEILKTQLPSGTAFGRFSEINSVIGFICGWLVLGSRAGRGFAAGISNGFTGVAALTFWGLFVQSVYEMVQESMKHRYDGVVEAIAAIFEIGVKLGEHLINAPVILTLLVGAIASGMISETVSRHWR</sequence>
<keyword evidence="3" id="KW-1185">Reference proteome</keyword>
<organism evidence="2 3">
    <name type="scientific">Pelagimonas phthalicica</name>
    <dbReference type="NCBI Taxonomy" id="1037362"/>
    <lineage>
        <taxon>Bacteria</taxon>
        <taxon>Pseudomonadati</taxon>
        <taxon>Pseudomonadota</taxon>
        <taxon>Alphaproteobacteria</taxon>
        <taxon>Rhodobacterales</taxon>
        <taxon>Roseobacteraceae</taxon>
        <taxon>Pelagimonas</taxon>
    </lineage>
</organism>
<evidence type="ECO:0000313" key="3">
    <source>
        <dbReference type="Proteomes" id="UP000225972"/>
    </source>
</evidence>
<keyword evidence="1" id="KW-0812">Transmembrane</keyword>
<keyword evidence="1" id="KW-1133">Transmembrane helix</keyword>
<proteinExistence type="predicted"/>
<protein>
    <recommendedName>
        <fullName evidence="4">Tellurium resistance protein</fullName>
    </recommendedName>
</protein>
<feature type="transmembrane region" description="Helical" evidence="1">
    <location>
        <begin position="65"/>
        <end position="86"/>
    </location>
</feature>
<evidence type="ECO:0000313" key="2">
    <source>
        <dbReference type="EMBL" id="SMX28809.1"/>
    </source>
</evidence>
<dbReference type="Proteomes" id="UP000225972">
    <property type="component" value="Unassembled WGS sequence"/>
</dbReference>
<dbReference type="EMBL" id="FXXP01000002">
    <property type="protein sequence ID" value="SMX28809.1"/>
    <property type="molecule type" value="Genomic_DNA"/>
</dbReference>
<keyword evidence="1" id="KW-0472">Membrane</keyword>
<evidence type="ECO:0008006" key="4">
    <source>
        <dbReference type="Google" id="ProtNLM"/>
    </source>
</evidence>